<proteinExistence type="predicted"/>
<dbReference type="EnsemblMetazoa" id="GBRI007908-RA">
    <property type="protein sequence ID" value="GBRI007908-PA"/>
    <property type="gene ID" value="GBRI007908"/>
</dbReference>
<name>A0A1A9W6D7_9MUSC</name>
<organism evidence="1 2">
    <name type="scientific">Glossina brevipalpis</name>
    <dbReference type="NCBI Taxonomy" id="37001"/>
    <lineage>
        <taxon>Eukaryota</taxon>
        <taxon>Metazoa</taxon>
        <taxon>Ecdysozoa</taxon>
        <taxon>Arthropoda</taxon>
        <taxon>Hexapoda</taxon>
        <taxon>Insecta</taxon>
        <taxon>Pterygota</taxon>
        <taxon>Neoptera</taxon>
        <taxon>Endopterygota</taxon>
        <taxon>Diptera</taxon>
        <taxon>Brachycera</taxon>
        <taxon>Muscomorpha</taxon>
        <taxon>Hippoboscoidea</taxon>
        <taxon>Glossinidae</taxon>
        <taxon>Glossina</taxon>
    </lineage>
</organism>
<sequence length="82" mass="9434">MDSRSGATSNARRPIRIVPDWTENAVQGEHFWKPTSASGDLCCLNEECIDDNKYIQVALFPSAYSPNRLLQFSKWRKIEMEI</sequence>
<evidence type="ECO:0000313" key="2">
    <source>
        <dbReference type="Proteomes" id="UP000091820"/>
    </source>
</evidence>
<keyword evidence="2" id="KW-1185">Reference proteome</keyword>
<reference evidence="1" key="2">
    <citation type="submission" date="2020-05" db="UniProtKB">
        <authorList>
            <consortium name="EnsemblMetazoa"/>
        </authorList>
    </citation>
    <scope>IDENTIFICATION</scope>
    <source>
        <strain evidence="1">IAEA</strain>
    </source>
</reference>
<dbReference type="Proteomes" id="UP000091820">
    <property type="component" value="Unassembled WGS sequence"/>
</dbReference>
<dbReference type="VEuPathDB" id="VectorBase:GBRI007908"/>
<dbReference type="AlphaFoldDB" id="A0A1A9W6D7"/>
<reference evidence="2" key="1">
    <citation type="submission" date="2014-03" db="EMBL/GenBank/DDBJ databases">
        <authorList>
            <person name="Aksoy S."/>
            <person name="Warren W."/>
            <person name="Wilson R.K."/>
        </authorList>
    </citation>
    <scope>NUCLEOTIDE SEQUENCE [LARGE SCALE GENOMIC DNA]</scope>
    <source>
        <strain evidence="2">IAEA</strain>
    </source>
</reference>
<evidence type="ECO:0000313" key="1">
    <source>
        <dbReference type="EnsemblMetazoa" id="GBRI007908-PA"/>
    </source>
</evidence>
<protein>
    <submittedName>
        <fullName evidence="1">Uncharacterized protein</fullName>
    </submittedName>
</protein>
<dbReference type="STRING" id="37001.A0A1A9W6D7"/>
<accession>A0A1A9W6D7</accession>